<evidence type="ECO:0000313" key="2">
    <source>
        <dbReference type="EMBL" id="KAJ9610317.1"/>
    </source>
</evidence>
<organism evidence="2 3">
    <name type="scientific">Cladophialophora chaetospira</name>
    <dbReference type="NCBI Taxonomy" id="386627"/>
    <lineage>
        <taxon>Eukaryota</taxon>
        <taxon>Fungi</taxon>
        <taxon>Dikarya</taxon>
        <taxon>Ascomycota</taxon>
        <taxon>Pezizomycotina</taxon>
        <taxon>Eurotiomycetes</taxon>
        <taxon>Chaetothyriomycetidae</taxon>
        <taxon>Chaetothyriales</taxon>
        <taxon>Herpotrichiellaceae</taxon>
        <taxon>Cladophialophora</taxon>
    </lineage>
</organism>
<reference evidence="2" key="1">
    <citation type="submission" date="2022-10" db="EMBL/GenBank/DDBJ databases">
        <title>Culturing micro-colonial fungi from biological soil crusts in the Mojave desert and describing Neophaeococcomyces mojavensis, and introducing the new genera and species Taxawa tesnikishii.</title>
        <authorList>
            <person name="Kurbessoian T."/>
            <person name="Stajich J.E."/>
        </authorList>
    </citation>
    <scope>NUCLEOTIDE SEQUENCE</scope>
    <source>
        <strain evidence="2">TK_41</strain>
    </source>
</reference>
<evidence type="ECO:0000313" key="3">
    <source>
        <dbReference type="Proteomes" id="UP001172673"/>
    </source>
</evidence>
<gene>
    <name evidence="2" type="ORF">H2200_005094</name>
</gene>
<feature type="region of interest" description="Disordered" evidence="1">
    <location>
        <begin position="81"/>
        <end position="114"/>
    </location>
</feature>
<accession>A0AA38XBG5</accession>
<comment type="caution">
    <text evidence="2">The sequence shown here is derived from an EMBL/GenBank/DDBJ whole genome shotgun (WGS) entry which is preliminary data.</text>
</comment>
<keyword evidence="3" id="KW-1185">Reference proteome</keyword>
<sequence>MSLPLLSSFRRQQLVLDFDVFHPLVVPLTTYTFSTNVADDATTVSASSKERLPPGAFTLRYAFPHWFSFLRRLNENSETAGAAAPIADRPSTPSGAIAETRNDSELSQAGPGSTDRRSLILDVLRHVKEAFESEDLLDRIPLDEVGDPSAWHAWRAYRGLPHRQNDAKSGETNISQAAPPSPKNPGEWKWDGVLESRVRNSVEASISEAALFGNTSGHSRAGRIPMDSESLDTRQRSLAAADRQLRFSKLSEERFEELKVQCLNVDTAQPAS</sequence>
<evidence type="ECO:0000256" key="1">
    <source>
        <dbReference type="SAM" id="MobiDB-lite"/>
    </source>
</evidence>
<name>A0AA38XBG5_9EURO</name>
<proteinExistence type="predicted"/>
<dbReference type="EMBL" id="JAPDRK010000007">
    <property type="protein sequence ID" value="KAJ9610317.1"/>
    <property type="molecule type" value="Genomic_DNA"/>
</dbReference>
<feature type="region of interest" description="Disordered" evidence="1">
    <location>
        <begin position="163"/>
        <end position="187"/>
    </location>
</feature>
<dbReference type="Proteomes" id="UP001172673">
    <property type="component" value="Unassembled WGS sequence"/>
</dbReference>
<protein>
    <recommendedName>
        <fullName evidence="4">UBC core domain-containing protein</fullName>
    </recommendedName>
</protein>
<dbReference type="AlphaFoldDB" id="A0AA38XBG5"/>
<evidence type="ECO:0008006" key="4">
    <source>
        <dbReference type="Google" id="ProtNLM"/>
    </source>
</evidence>